<evidence type="ECO:0000259" key="6">
    <source>
        <dbReference type="PROSITE" id="PS51007"/>
    </source>
</evidence>
<protein>
    <submittedName>
        <fullName evidence="7">C-type cytochrome</fullName>
    </submittedName>
</protein>
<dbReference type="InterPro" id="IPR036909">
    <property type="entry name" value="Cyt_c-like_dom_sf"/>
</dbReference>
<dbReference type="PANTHER" id="PTHR35008">
    <property type="entry name" value="BLL4482 PROTEIN-RELATED"/>
    <property type="match status" value="1"/>
</dbReference>
<feature type="chain" id="PRO_5045336832" evidence="5">
    <location>
        <begin position="20"/>
        <end position="150"/>
    </location>
</feature>
<dbReference type="SUPFAM" id="SSF46626">
    <property type="entry name" value="Cytochrome c"/>
    <property type="match status" value="1"/>
</dbReference>
<organism evidence="7 8">
    <name type="scientific">Mucilaginibacter angelicae</name>
    <dbReference type="NCBI Taxonomy" id="869718"/>
    <lineage>
        <taxon>Bacteria</taxon>
        <taxon>Pseudomonadati</taxon>
        <taxon>Bacteroidota</taxon>
        <taxon>Sphingobacteriia</taxon>
        <taxon>Sphingobacteriales</taxon>
        <taxon>Sphingobacteriaceae</taxon>
        <taxon>Mucilaginibacter</taxon>
    </lineage>
</organism>
<evidence type="ECO:0000313" key="8">
    <source>
        <dbReference type="Proteomes" id="UP001589828"/>
    </source>
</evidence>
<evidence type="ECO:0000256" key="4">
    <source>
        <dbReference type="PROSITE-ProRule" id="PRU00433"/>
    </source>
</evidence>
<sequence length="150" mass="16234">MTKYLLTIFLAFGCFQLMAQVKTRAKAKRPATGLTASIANGKAIYLNHCLTCHQADGGGVPNMNPPLIKTSYVTGDNARLIKVVLNGFSENVDIDGESYSNVMPAHDFLKDREIADVLTYVRKSFGNKGSAITAVQVKAVRGKNKKKAAI</sequence>
<dbReference type="Gene3D" id="1.10.760.10">
    <property type="entry name" value="Cytochrome c-like domain"/>
    <property type="match status" value="1"/>
</dbReference>
<proteinExistence type="predicted"/>
<feature type="domain" description="Cytochrome c" evidence="6">
    <location>
        <begin position="36"/>
        <end position="125"/>
    </location>
</feature>
<keyword evidence="1 4" id="KW-0349">Heme</keyword>
<dbReference type="InterPro" id="IPR009056">
    <property type="entry name" value="Cyt_c-like_dom"/>
</dbReference>
<dbReference type="InterPro" id="IPR051459">
    <property type="entry name" value="Cytochrome_c-type_DH"/>
</dbReference>
<keyword evidence="5" id="KW-0732">Signal</keyword>
<dbReference type="RefSeq" id="WP_377021618.1">
    <property type="nucleotide sequence ID" value="NZ_JBHLTS010000017.1"/>
</dbReference>
<keyword evidence="8" id="KW-1185">Reference proteome</keyword>
<feature type="signal peptide" evidence="5">
    <location>
        <begin position="1"/>
        <end position="19"/>
    </location>
</feature>
<dbReference type="PANTHER" id="PTHR35008:SF4">
    <property type="entry name" value="BLL4482 PROTEIN"/>
    <property type="match status" value="1"/>
</dbReference>
<evidence type="ECO:0000313" key="7">
    <source>
        <dbReference type="EMBL" id="MFC0513760.1"/>
    </source>
</evidence>
<comment type="caution">
    <text evidence="7">The sequence shown here is derived from an EMBL/GenBank/DDBJ whole genome shotgun (WGS) entry which is preliminary data.</text>
</comment>
<evidence type="ECO:0000256" key="3">
    <source>
        <dbReference type="ARBA" id="ARBA00023004"/>
    </source>
</evidence>
<dbReference type="EMBL" id="JBHLTS010000017">
    <property type="protein sequence ID" value="MFC0513760.1"/>
    <property type="molecule type" value="Genomic_DNA"/>
</dbReference>
<evidence type="ECO:0000256" key="1">
    <source>
        <dbReference type="ARBA" id="ARBA00022617"/>
    </source>
</evidence>
<evidence type="ECO:0000256" key="2">
    <source>
        <dbReference type="ARBA" id="ARBA00022723"/>
    </source>
</evidence>
<gene>
    <name evidence="7" type="ORF">ACFFGT_06100</name>
</gene>
<reference evidence="7 8" key="1">
    <citation type="submission" date="2024-09" db="EMBL/GenBank/DDBJ databases">
        <authorList>
            <person name="Sun Q."/>
            <person name="Mori K."/>
        </authorList>
    </citation>
    <scope>NUCLEOTIDE SEQUENCE [LARGE SCALE GENOMIC DNA]</scope>
    <source>
        <strain evidence="7 8">NCAIM B.02415</strain>
    </source>
</reference>
<keyword evidence="2 4" id="KW-0479">Metal-binding</keyword>
<name>A0ABV6L270_9SPHI</name>
<dbReference type="Pfam" id="PF00034">
    <property type="entry name" value="Cytochrom_C"/>
    <property type="match status" value="1"/>
</dbReference>
<dbReference type="PROSITE" id="PS51007">
    <property type="entry name" value="CYTC"/>
    <property type="match status" value="1"/>
</dbReference>
<dbReference type="Proteomes" id="UP001589828">
    <property type="component" value="Unassembled WGS sequence"/>
</dbReference>
<evidence type="ECO:0000256" key="5">
    <source>
        <dbReference type="SAM" id="SignalP"/>
    </source>
</evidence>
<keyword evidence="3 4" id="KW-0408">Iron</keyword>
<accession>A0ABV6L270</accession>